<reference evidence="2 3" key="1">
    <citation type="submission" date="2023-07" db="EMBL/GenBank/DDBJ databases">
        <title>Sequencing the genomes of 1000 actinobacteria strains.</title>
        <authorList>
            <person name="Klenk H.-P."/>
        </authorList>
    </citation>
    <scope>NUCLEOTIDE SEQUENCE [LARGE SCALE GENOMIC DNA]</scope>
    <source>
        <strain evidence="2 3">DSM 44388</strain>
    </source>
</reference>
<accession>A0ABT9NZ43</accession>
<comment type="caution">
    <text evidence="2">The sequence shown here is derived from an EMBL/GenBank/DDBJ whole genome shotgun (WGS) entry which is preliminary data.</text>
</comment>
<dbReference type="RefSeq" id="WP_307238823.1">
    <property type="nucleotide sequence ID" value="NZ_JAUSQZ010000001.1"/>
</dbReference>
<feature type="region of interest" description="Disordered" evidence="1">
    <location>
        <begin position="1"/>
        <end position="29"/>
    </location>
</feature>
<evidence type="ECO:0000313" key="3">
    <source>
        <dbReference type="Proteomes" id="UP001235712"/>
    </source>
</evidence>
<protein>
    <recommendedName>
        <fullName evidence="4">Polysaccharide lyase-like protein</fullName>
    </recommendedName>
</protein>
<evidence type="ECO:0000256" key="1">
    <source>
        <dbReference type="SAM" id="MobiDB-lite"/>
    </source>
</evidence>
<keyword evidence="3" id="KW-1185">Reference proteome</keyword>
<feature type="compositionally biased region" description="Polar residues" evidence="1">
    <location>
        <begin position="1"/>
        <end position="18"/>
    </location>
</feature>
<dbReference type="Gene3D" id="2.60.120.560">
    <property type="entry name" value="Exo-inulinase, domain 1"/>
    <property type="match status" value="1"/>
</dbReference>
<gene>
    <name evidence="2" type="ORF">J2S57_000989</name>
</gene>
<dbReference type="EMBL" id="JAUSQZ010000001">
    <property type="protein sequence ID" value="MDP9825240.1"/>
    <property type="molecule type" value="Genomic_DNA"/>
</dbReference>
<dbReference type="Proteomes" id="UP001235712">
    <property type="component" value="Unassembled WGS sequence"/>
</dbReference>
<sequence>MSDDFTGTDNTGWNSSKWGQGRNASSGSGGGATLLSGVGVLQTSTTGPNSGAATVTRKALITSTADVNIALSFKFDSSTAYFDINVRHDTDPVDGNNCYSMRLASKQSTWLLTRQVSYNDGGTPLASKSATFTAGTWYRLRFQAIGTTIRARTWLASATEPSGWDVSVTDSTYTAPGKVGLCIRNGTANARVFVDDVIIRNA</sequence>
<name>A0ABT9NZ43_9ACTN</name>
<evidence type="ECO:0000313" key="2">
    <source>
        <dbReference type="EMBL" id="MDP9825240.1"/>
    </source>
</evidence>
<evidence type="ECO:0008006" key="4">
    <source>
        <dbReference type="Google" id="ProtNLM"/>
    </source>
</evidence>
<proteinExistence type="predicted"/>
<organism evidence="2 3">
    <name type="scientific">Kineosporia succinea</name>
    <dbReference type="NCBI Taxonomy" id="84632"/>
    <lineage>
        <taxon>Bacteria</taxon>
        <taxon>Bacillati</taxon>
        <taxon>Actinomycetota</taxon>
        <taxon>Actinomycetes</taxon>
        <taxon>Kineosporiales</taxon>
        <taxon>Kineosporiaceae</taxon>
        <taxon>Kineosporia</taxon>
    </lineage>
</organism>